<evidence type="ECO:0000259" key="1">
    <source>
        <dbReference type="Pfam" id="PF13966"/>
    </source>
</evidence>
<dbReference type="Proteomes" id="UP000886595">
    <property type="component" value="Unassembled WGS sequence"/>
</dbReference>
<dbReference type="InterPro" id="IPR026960">
    <property type="entry name" value="RVT-Znf"/>
</dbReference>
<comment type="caution">
    <text evidence="2">The sequence shown here is derived from an EMBL/GenBank/DDBJ whole genome shotgun (WGS) entry which is preliminary data.</text>
</comment>
<name>A0A8X7RJC8_BRACI</name>
<evidence type="ECO:0000313" key="2">
    <source>
        <dbReference type="EMBL" id="KAG2290258.1"/>
    </source>
</evidence>
<keyword evidence="3" id="KW-1185">Reference proteome</keyword>
<sequence>MDKETRQNQVPLSSQSQLHHKLISKVWKLNLPPKLKIFWWKILHNGLPVADNLRKRGINIYSYCQACGEEIETVQHMLMHYRVAKEIWSLLLEELPEFPQSNIAIFQFFQYLMDRSTAQLQKNLPFFIGWRIWKMRNKNLGLTQSYVAAGHPRWLDQFYTSDRSASSD</sequence>
<dbReference type="Pfam" id="PF13966">
    <property type="entry name" value="zf-RVT"/>
    <property type="match status" value="1"/>
</dbReference>
<accession>A0A8X7RJC8</accession>
<dbReference type="AlphaFoldDB" id="A0A8X7RJC8"/>
<dbReference type="EMBL" id="JAAMPC010000010">
    <property type="protein sequence ID" value="KAG2290258.1"/>
    <property type="molecule type" value="Genomic_DNA"/>
</dbReference>
<evidence type="ECO:0000313" key="3">
    <source>
        <dbReference type="Proteomes" id="UP000886595"/>
    </source>
</evidence>
<dbReference type="OrthoDB" id="1110547at2759"/>
<feature type="domain" description="Reverse transcriptase zinc-binding" evidence="1">
    <location>
        <begin position="15"/>
        <end position="88"/>
    </location>
</feature>
<protein>
    <recommendedName>
        <fullName evidence="1">Reverse transcriptase zinc-binding domain-containing protein</fullName>
    </recommendedName>
</protein>
<organism evidence="2 3">
    <name type="scientific">Brassica carinata</name>
    <name type="common">Ethiopian mustard</name>
    <name type="synonym">Abyssinian cabbage</name>
    <dbReference type="NCBI Taxonomy" id="52824"/>
    <lineage>
        <taxon>Eukaryota</taxon>
        <taxon>Viridiplantae</taxon>
        <taxon>Streptophyta</taxon>
        <taxon>Embryophyta</taxon>
        <taxon>Tracheophyta</taxon>
        <taxon>Spermatophyta</taxon>
        <taxon>Magnoliopsida</taxon>
        <taxon>eudicotyledons</taxon>
        <taxon>Gunneridae</taxon>
        <taxon>Pentapetalae</taxon>
        <taxon>rosids</taxon>
        <taxon>malvids</taxon>
        <taxon>Brassicales</taxon>
        <taxon>Brassicaceae</taxon>
        <taxon>Brassiceae</taxon>
        <taxon>Brassica</taxon>
    </lineage>
</organism>
<gene>
    <name evidence="2" type="ORF">Bca52824_049862</name>
</gene>
<proteinExistence type="predicted"/>
<reference evidence="2 3" key="1">
    <citation type="submission" date="2020-02" db="EMBL/GenBank/DDBJ databases">
        <authorList>
            <person name="Ma Q."/>
            <person name="Huang Y."/>
            <person name="Song X."/>
            <person name="Pei D."/>
        </authorList>
    </citation>
    <scope>NUCLEOTIDE SEQUENCE [LARGE SCALE GENOMIC DNA]</scope>
    <source>
        <strain evidence="2">Sxm20200214</strain>
        <tissue evidence="2">Leaf</tissue>
    </source>
</reference>